<proteinExistence type="predicted"/>
<accession>A0A7R9IJJ8</accession>
<name>A0A7R9IJJ8_9NEOP</name>
<reference evidence="1" key="1">
    <citation type="submission" date="2020-11" db="EMBL/GenBank/DDBJ databases">
        <authorList>
            <person name="Tran Van P."/>
        </authorList>
    </citation>
    <scope>NUCLEOTIDE SEQUENCE</scope>
</reference>
<gene>
    <name evidence="1" type="ORF">TTEB3V08_LOCUS7482</name>
</gene>
<evidence type="ECO:0000313" key="1">
    <source>
        <dbReference type="EMBL" id="CAD7459530.1"/>
    </source>
</evidence>
<protein>
    <submittedName>
        <fullName evidence="1">Uncharacterized protein</fullName>
    </submittedName>
</protein>
<organism evidence="1">
    <name type="scientific">Timema tahoe</name>
    <dbReference type="NCBI Taxonomy" id="61484"/>
    <lineage>
        <taxon>Eukaryota</taxon>
        <taxon>Metazoa</taxon>
        <taxon>Ecdysozoa</taxon>
        <taxon>Arthropoda</taxon>
        <taxon>Hexapoda</taxon>
        <taxon>Insecta</taxon>
        <taxon>Pterygota</taxon>
        <taxon>Neoptera</taxon>
        <taxon>Polyneoptera</taxon>
        <taxon>Phasmatodea</taxon>
        <taxon>Timematodea</taxon>
        <taxon>Timematoidea</taxon>
        <taxon>Timematidae</taxon>
        <taxon>Timema</taxon>
    </lineage>
</organism>
<sequence length="432" mass="48177">MDRRKQLKDPAANYKKDLYLGYGQTGATERARLKDRTGFIFQARALHPVQSSLQALGNIIFTEPRFEPMPPRQQLESYLLITRSLASLATQSLGRSLARLSVQPNPSMSLPLPPYLGYSSYLHIRPEIDKEKGPQVWLRGLTGSSPSGISTRAGNPVRSFDTIETLVKVSVTLRTESVVRCPLAACRQCCGHNFGEQVSGGGEDHKQLEVTSCVKSWKLVCCKGEFDMFKYIVALFVVQVVTCYVMRELVTEDKVLQTVLVALSHDMFADHPDQCYDSVNQLYYGLQTSWNRPGLCEQLRCIPYTEPGQLTITHHGRTKSDYETGPNKVLSEVKEGFGIQINLCRDRGLNSGPPAHKSDTLPLDHQLELDELWCVRPLIETGVADAEMVAVRCGVVIVEPPCELRPGNLSLLYPDCCFSIYCPAEAPTPKRL</sequence>
<dbReference type="EMBL" id="OE002940">
    <property type="protein sequence ID" value="CAD7459530.1"/>
    <property type="molecule type" value="Genomic_DNA"/>
</dbReference>
<dbReference type="AlphaFoldDB" id="A0A7R9IJJ8"/>